<sequence>MYHRLDIDGVDEIFVVLQNGPETNSKKMGVFVEWPDHSIRSSNNDLPHKFMPLMKQAGPIDQDQEMSDAM</sequence>
<evidence type="ECO:0000313" key="2">
    <source>
        <dbReference type="Proteomes" id="UP000237105"/>
    </source>
</evidence>
<evidence type="ECO:0000313" key="1">
    <source>
        <dbReference type="EMBL" id="PON37792.1"/>
    </source>
</evidence>
<proteinExistence type="predicted"/>
<name>A0A2P5AMN0_PARAD</name>
<keyword evidence="2" id="KW-1185">Reference proteome</keyword>
<feature type="non-terminal residue" evidence="1">
    <location>
        <position position="70"/>
    </location>
</feature>
<organism evidence="1 2">
    <name type="scientific">Parasponia andersonii</name>
    <name type="common">Sponia andersonii</name>
    <dbReference type="NCBI Taxonomy" id="3476"/>
    <lineage>
        <taxon>Eukaryota</taxon>
        <taxon>Viridiplantae</taxon>
        <taxon>Streptophyta</taxon>
        <taxon>Embryophyta</taxon>
        <taxon>Tracheophyta</taxon>
        <taxon>Spermatophyta</taxon>
        <taxon>Magnoliopsida</taxon>
        <taxon>eudicotyledons</taxon>
        <taxon>Gunneridae</taxon>
        <taxon>Pentapetalae</taxon>
        <taxon>rosids</taxon>
        <taxon>fabids</taxon>
        <taxon>Rosales</taxon>
        <taxon>Cannabaceae</taxon>
        <taxon>Parasponia</taxon>
    </lineage>
</organism>
<protein>
    <submittedName>
        <fullName evidence="1">Uncharacterized protein</fullName>
    </submittedName>
</protein>
<reference evidence="2" key="1">
    <citation type="submission" date="2016-06" db="EMBL/GenBank/DDBJ databases">
        <title>Parallel loss of symbiosis genes in relatives of nitrogen-fixing non-legume Parasponia.</title>
        <authorList>
            <person name="Van Velzen R."/>
            <person name="Holmer R."/>
            <person name="Bu F."/>
            <person name="Rutten L."/>
            <person name="Van Zeijl A."/>
            <person name="Liu W."/>
            <person name="Santuari L."/>
            <person name="Cao Q."/>
            <person name="Sharma T."/>
            <person name="Shen D."/>
            <person name="Roswanjaya Y."/>
            <person name="Wardhani T."/>
            <person name="Kalhor M.S."/>
            <person name="Jansen J."/>
            <person name="Van den Hoogen J."/>
            <person name="Gungor B."/>
            <person name="Hartog M."/>
            <person name="Hontelez J."/>
            <person name="Verver J."/>
            <person name="Yang W.-C."/>
            <person name="Schijlen E."/>
            <person name="Repin R."/>
            <person name="Schilthuizen M."/>
            <person name="Schranz E."/>
            <person name="Heidstra R."/>
            <person name="Miyata K."/>
            <person name="Fedorova E."/>
            <person name="Kohlen W."/>
            <person name="Bisseling T."/>
            <person name="Smit S."/>
            <person name="Geurts R."/>
        </authorList>
    </citation>
    <scope>NUCLEOTIDE SEQUENCE [LARGE SCALE GENOMIC DNA]</scope>
    <source>
        <strain evidence="2">cv. WU1-14</strain>
    </source>
</reference>
<dbReference type="AlphaFoldDB" id="A0A2P5AMN0"/>
<gene>
    <name evidence="1" type="ORF">PanWU01x14_317500</name>
</gene>
<dbReference type="EMBL" id="JXTB01000517">
    <property type="protein sequence ID" value="PON37792.1"/>
    <property type="molecule type" value="Genomic_DNA"/>
</dbReference>
<comment type="caution">
    <text evidence="1">The sequence shown here is derived from an EMBL/GenBank/DDBJ whole genome shotgun (WGS) entry which is preliminary data.</text>
</comment>
<dbReference type="Proteomes" id="UP000237105">
    <property type="component" value="Unassembled WGS sequence"/>
</dbReference>
<accession>A0A2P5AMN0</accession>